<sequence length="262" mass="27027">MSQPVKIAVAGALGRMGQAVIQTLDGRHDVVLAARFDRPEVEGELLVSADAALAAADAVIDFTLPEASALLAEAAAARAVHHAHAPALVIGSTGFSPEQLARIEAAAEKVVIVRSGNYSLGVNMLMGLVRQAAAALPASDWDIEVFEAHHKRKIDAPSGTALMLGEAAAEGRGVNLAKVADRGRDGVTGPRKEGAIGFSVVRGGGIIGEHSVIFAGESETLTLSHSAIDRGLFARGAVAAAAWTRGKSPGLYDMQDVLGFTR</sequence>
<dbReference type="GO" id="GO:0008839">
    <property type="term" value="F:4-hydroxy-tetrahydrodipicolinate reductase"/>
    <property type="evidence" value="ECO:0007669"/>
    <property type="project" value="UniProtKB-UniRule"/>
</dbReference>
<dbReference type="FunFam" id="3.30.360.10:FF:000009">
    <property type="entry name" value="4-hydroxy-tetrahydrodipicolinate reductase"/>
    <property type="match status" value="1"/>
</dbReference>
<dbReference type="SUPFAM" id="SSF51735">
    <property type="entry name" value="NAD(P)-binding Rossmann-fold domains"/>
    <property type="match status" value="1"/>
</dbReference>
<evidence type="ECO:0000256" key="8">
    <source>
        <dbReference type="ARBA" id="ARBA00023154"/>
    </source>
</evidence>
<dbReference type="HAMAP" id="MF_00102">
    <property type="entry name" value="DapB"/>
    <property type="match status" value="1"/>
</dbReference>
<evidence type="ECO:0000313" key="16">
    <source>
        <dbReference type="EMBL" id="PZR33443.1"/>
    </source>
</evidence>
<evidence type="ECO:0000256" key="5">
    <source>
        <dbReference type="ARBA" id="ARBA00022915"/>
    </source>
</evidence>
<protein>
    <recommendedName>
        <fullName evidence="10 13">4-hydroxy-tetrahydrodipicolinate reductase</fullName>
        <shortName evidence="13">HTPA reductase</shortName>
        <ecNumber evidence="10 13">1.17.1.8</ecNumber>
    </recommendedName>
</protein>
<dbReference type="Gene3D" id="3.40.50.720">
    <property type="entry name" value="NAD(P)-binding Rossmann-like Domain"/>
    <property type="match status" value="1"/>
</dbReference>
<dbReference type="PANTHER" id="PTHR20836:SF0">
    <property type="entry name" value="4-HYDROXY-TETRAHYDRODIPICOLINATE REDUCTASE 1, CHLOROPLASTIC-RELATED"/>
    <property type="match status" value="1"/>
</dbReference>
<dbReference type="NCBIfam" id="TIGR00036">
    <property type="entry name" value="dapB"/>
    <property type="match status" value="1"/>
</dbReference>
<dbReference type="GO" id="GO:0051287">
    <property type="term" value="F:NAD binding"/>
    <property type="evidence" value="ECO:0007669"/>
    <property type="project" value="UniProtKB-UniRule"/>
</dbReference>
<dbReference type="UniPathway" id="UPA00034">
    <property type="reaction ID" value="UER00018"/>
</dbReference>
<evidence type="ECO:0000256" key="4">
    <source>
        <dbReference type="ARBA" id="ARBA00022857"/>
    </source>
</evidence>
<gene>
    <name evidence="13" type="primary">dapB</name>
    <name evidence="16" type="ORF">DI526_13380</name>
</gene>
<dbReference type="EMBL" id="QFQZ01000041">
    <property type="protein sequence ID" value="PZR33443.1"/>
    <property type="molecule type" value="Genomic_DNA"/>
</dbReference>
<evidence type="ECO:0000256" key="12">
    <source>
        <dbReference type="ARBA" id="ARBA00049396"/>
    </source>
</evidence>
<dbReference type="EC" id="1.17.1.8" evidence="10 13"/>
<reference evidence="16 17" key="1">
    <citation type="submission" date="2017-08" db="EMBL/GenBank/DDBJ databases">
        <title>Infants hospitalized years apart are colonized by the same room-sourced microbial strains.</title>
        <authorList>
            <person name="Brooks B."/>
            <person name="Olm M.R."/>
            <person name="Firek B.A."/>
            <person name="Baker R."/>
            <person name="Thomas B.C."/>
            <person name="Morowitz M.J."/>
            <person name="Banfield J.F."/>
        </authorList>
    </citation>
    <scope>NUCLEOTIDE SEQUENCE [LARGE SCALE GENOMIC DNA]</scope>
    <source>
        <strain evidence="16">S2_003_000_R2_4</strain>
    </source>
</reference>
<dbReference type="PANTHER" id="PTHR20836">
    <property type="entry name" value="DIHYDRODIPICOLINATE REDUCTASE"/>
    <property type="match status" value="1"/>
</dbReference>
<evidence type="ECO:0000256" key="2">
    <source>
        <dbReference type="ARBA" id="ARBA00022490"/>
    </source>
</evidence>
<feature type="active site" description="Proton donor/acceptor" evidence="13">
    <location>
        <position position="149"/>
    </location>
</feature>
<dbReference type="Gene3D" id="3.30.360.10">
    <property type="entry name" value="Dihydrodipicolinate Reductase, domain 2"/>
    <property type="match status" value="1"/>
</dbReference>
<feature type="domain" description="Dihydrodipicolinate reductase C-terminal" evidence="15">
    <location>
        <begin position="121"/>
        <end position="258"/>
    </location>
</feature>
<dbReference type="SUPFAM" id="SSF55347">
    <property type="entry name" value="Glyceraldehyde-3-phosphate dehydrogenase-like, C-terminal domain"/>
    <property type="match status" value="1"/>
</dbReference>
<comment type="similarity">
    <text evidence="1 13">Belongs to the DapB family.</text>
</comment>
<keyword evidence="6 13" id="KW-0560">Oxidoreductase</keyword>
<dbReference type="GO" id="GO:0019877">
    <property type="term" value="P:diaminopimelate biosynthetic process"/>
    <property type="evidence" value="ECO:0007669"/>
    <property type="project" value="UniProtKB-UniRule"/>
</dbReference>
<evidence type="ECO:0000256" key="9">
    <source>
        <dbReference type="ARBA" id="ARBA00037922"/>
    </source>
</evidence>
<dbReference type="InterPro" id="IPR022663">
    <property type="entry name" value="DapB_C"/>
</dbReference>
<dbReference type="InterPro" id="IPR023940">
    <property type="entry name" value="DHDPR_bac"/>
</dbReference>
<dbReference type="CDD" id="cd02274">
    <property type="entry name" value="DHDPR_N"/>
    <property type="match status" value="1"/>
</dbReference>
<keyword evidence="8 13" id="KW-0457">Lysine biosynthesis</keyword>
<dbReference type="Pfam" id="PF01113">
    <property type="entry name" value="DapB_N"/>
    <property type="match status" value="1"/>
</dbReference>
<dbReference type="RefSeq" id="WP_304278786.1">
    <property type="nucleotide sequence ID" value="NZ_QFQZ01000041.1"/>
</dbReference>
<feature type="binding site" evidence="13">
    <location>
        <position position="38"/>
    </location>
    <ligand>
        <name>NADP(+)</name>
        <dbReference type="ChEBI" id="CHEBI:58349"/>
    </ligand>
</feature>
<proteinExistence type="inferred from homology"/>
<dbReference type="AlphaFoldDB" id="A0A2W5V6G4"/>
<evidence type="ECO:0000256" key="13">
    <source>
        <dbReference type="HAMAP-Rule" id="MF_00102"/>
    </source>
</evidence>
<keyword evidence="2 13" id="KW-0963">Cytoplasm</keyword>
<feature type="binding site" evidence="13">
    <location>
        <position position="150"/>
    </location>
    <ligand>
        <name>(S)-2,3,4,5-tetrahydrodipicolinate</name>
        <dbReference type="ChEBI" id="CHEBI:16845"/>
    </ligand>
</feature>
<evidence type="ECO:0000256" key="10">
    <source>
        <dbReference type="ARBA" id="ARBA00038983"/>
    </source>
</evidence>
<feature type="binding site" evidence="13">
    <location>
        <begin position="91"/>
        <end position="93"/>
    </location>
    <ligand>
        <name>NAD(+)</name>
        <dbReference type="ChEBI" id="CHEBI:57540"/>
    </ligand>
</feature>
<dbReference type="GO" id="GO:0005829">
    <property type="term" value="C:cytosol"/>
    <property type="evidence" value="ECO:0007669"/>
    <property type="project" value="TreeGrafter"/>
</dbReference>
<evidence type="ECO:0000256" key="11">
    <source>
        <dbReference type="ARBA" id="ARBA00049080"/>
    </source>
</evidence>
<keyword evidence="5 13" id="KW-0220">Diaminopimelate biosynthesis</keyword>
<comment type="function">
    <text evidence="13">Catalyzes the conversion of 4-hydroxy-tetrahydrodipicolinate (HTPA) to tetrahydrodipicolinate.</text>
</comment>
<dbReference type="Pfam" id="PF05173">
    <property type="entry name" value="DapB_C"/>
    <property type="match status" value="1"/>
</dbReference>
<keyword evidence="7 13" id="KW-0520">NAD</keyword>
<dbReference type="GO" id="GO:0009089">
    <property type="term" value="P:lysine biosynthetic process via diaminopimelate"/>
    <property type="evidence" value="ECO:0007669"/>
    <property type="project" value="UniProtKB-UniRule"/>
</dbReference>
<accession>A0A2W5V6G4</accession>
<feature type="binding site" evidence="13">
    <location>
        <position position="37"/>
    </location>
    <ligand>
        <name>NAD(+)</name>
        <dbReference type="ChEBI" id="CHEBI:57540"/>
    </ligand>
</feature>
<feature type="binding site" evidence="13">
    <location>
        <begin position="11"/>
        <end position="16"/>
    </location>
    <ligand>
        <name>NAD(+)</name>
        <dbReference type="ChEBI" id="CHEBI:57540"/>
    </ligand>
</feature>
<dbReference type="GO" id="GO:0050661">
    <property type="term" value="F:NADP binding"/>
    <property type="evidence" value="ECO:0007669"/>
    <property type="project" value="UniProtKB-UniRule"/>
</dbReference>
<evidence type="ECO:0000256" key="7">
    <source>
        <dbReference type="ARBA" id="ARBA00023027"/>
    </source>
</evidence>
<comment type="caution">
    <text evidence="16">The sequence shown here is derived from an EMBL/GenBank/DDBJ whole genome shotgun (WGS) entry which is preliminary data.</text>
</comment>
<dbReference type="PROSITE" id="PS01298">
    <property type="entry name" value="DAPB"/>
    <property type="match status" value="1"/>
</dbReference>
<dbReference type="Proteomes" id="UP000249393">
    <property type="component" value="Unassembled WGS sequence"/>
</dbReference>
<evidence type="ECO:0000259" key="14">
    <source>
        <dbReference type="Pfam" id="PF01113"/>
    </source>
</evidence>
<keyword evidence="4 13" id="KW-0521">NADP</keyword>
<comment type="catalytic activity">
    <reaction evidence="12 13">
        <text>(S)-2,3,4,5-tetrahydrodipicolinate + NAD(+) + H2O = (2S,4S)-4-hydroxy-2,3,4,5-tetrahydrodipicolinate + NADH + H(+)</text>
        <dbReference type="Rhea" id="RHEA:35323"/>
        <dbReference type="ChEBI" id="CHEBI:15377"/>
        <dbReference type="ChEBI" id="CHEBI:15378"/>
        <dbReference type="ChEBI" id="CHEBI:16845"/>
        <dbReference type="ChEBI" id="CHEBI:57540"/>
        <dbReference type="ChEBI" id="CHEBI:57945"/>
        <dbReference type="ChEBI" id="CHEBI:67139"/>
        <dbReference type="EC" id="1.17.1.8"/>
    </reaction>
</comment>
<dbReference type="InterPro" id="IPR036291">
    <property type="entry name" value="NAD(P)-bd_dom_sf"/>
</dbReference>
<name>A0A2W5V6G4_9CAUL</name>
<organism evidence="16 17">
    <name type="scientific">Caulobacter segnis</name>
    <dbReference type="NCBI Taxonomy" id="88688"/>
    <lineage>
        <taxon>Bacteria</taxon>
        <taxon>Pseudomonadati</taxon>
        <taxon>Pseudomonadota</taxon>
        <taxon>Alphaproteobacteria</taxon>
        <taxon>Caulobacterales</taxon>
        <taxon>Caulobacteraceae</taxon>
        <taxon>Caulobacter</taxon>
    </lineage>
</organism>
<keyword evidence="3 13" id="KW-0028">Amino-acid biosynthesis</keyword>
<feature type="active site" description="Proton donor" evidence="13">
    <location>
        <position position="153"/>
    </location>
</feature>
<evidence type="ECO:0000256" key="1">
    <source>
        <dbReference type="ARBA" id="ARBA00006642"/>
    </source>
</evidence>
<feature type="binding site" evidence="13">
    <location>
        <begin position="115"/>
        <end position="118"/>
    </location>
    <ligand>
        <name>NAD(+)</name>
        <dbReference type="ChEBI" id="CHEBI:57540"/>
    </ligand>
</feature>
<dbReference type="PIRSF" id="PIRSF000161">
    <property type="entry name" value="DHPR"/>
    <property type="match status" value="1"/>
</dbReference>
<evidence type="ECO:0000256" key="6">
    <source>
        <dbReference type="ARBA" id="ARBA00023002"/>
    </source>
</evidence>
<dbReference type="GO" id="GO:0016726">
    <property type="term" value="F:oxidoreductase activity, acting on CH or CH2 groups, NAD or NADP as acceptor"/>
    <property type="evidence" value="ECO:0007669"/>
    <property type="project" value="UniProtKB-UniRule"/>
</dbReference>
<evidence type="ECO:0000313" key="17">
    <source>
        <dbReference type="Proteomes" id="UP000249393"/>
    </source>
</evidence>
<feature type="binding site" evidence="13">
    <location>
        <begin position="159"/>
        <end position="160"/>
    </location>
    <ligand>
        <name>(S)-2,3,4,5-tetrahydrodipicolinate</name>
        <dbReference type="ChEBI" id="CHEBI:16845"/>
    </ligand>
</feature>
<comment type="subunit">
    <text evidence="13">Homotetramer.</text>
</comment>
<feature type="domain" description="Dihydrodipicolinate reductase N-terminal" evidence="14">
    <location>
        <begin position="5"/>
        <end position="118"/>
    </location>
</feature>
<comment type="catalytic activity">
    <reaction evidence="11 13">
        <text>(S)-2,3,4,5-tetrahydrodipicolinate + NADP(+) + H2O = (2S,4S)-4-hydroxy-2,3,4,5-tetrahydrodipicolinate + NADPH + H(+)</text>
        <dbReference type="Rhea" id="RHEA:35331"/>
        <dbReference type="ChEBI" id="CHEBI:15377"/>
        <dbReference type="ChEBI" id="CHEBI:15378"/>
        <dbReference type="ChEBI" id="CHEBI:16845"/>
        <dbReference type="ChEBI" id="CHEBI:57783"/>
        <dbReference type="ChEBI" id="CHEBI:58349"/>
        <dbReference type="ChEBI" id="CHEBI:67139"/>
        <dbReference type="EC" id="1.17.1.8"/>
    </reaction>
</comment>
<comment type="pathway">
    <text evidence="9 13">Amino-acid biosynthesis; L-lysine biosynthesis via DAP pathway; (S)-tetrahydrodipicolinate from L-aspartate: step 4/4.</text>
</comment>
<dbReference type="InterPro" id="IPR000846">
    <property type="entry name" value="DapB_N"/>
</dbReference>
<evidence type="ECO:0000256" key="3">
    <source>
        <dbReference type="ARBA" id="ARBA00022605"/>
    </source>
</evidence>
<comment type="caution">
    <text evidence="13">Was originally thought to be a dihydrodipicolinate reductase (DHDPR), catalyzing the conversion of dihydrodipicolinate to tetrahydrodipicolinate. However, it was shown in E.coli that the substrate of the enzymatic reaction is not dihydrodipicolinate (DHDP) but in fact (2S,4S)-4-hydroxy-2,3,4,5-tetrahydrodipicolinic acid (HTPA), the product released by the DapA-catalyzed reaction.</text>
</comment>
<evidence type="ECO:0000259" key="15">
    <source>
        <dbReference type="Pfam" id="PF05173"/>
    </source>
</evidence>
<dbReference type="InterPro" id="IPR022664">
    <property type="entry name" value="DapB_N_CS"/>
</dbReference>
<comment type="subcellular location">
    <subcellularLocation>
        <location evidence="13">Cytoplasm</location>
    </subcellularLocation>
</comment>